<sequence length="398" mass="42571">MRFSRFKTAIFIASLGVSAASASAVQADATAAEASADNHQSAAASAWSHATLSTFAEYSDTRPGNITFTPDGRLIMSQQPLDAPALRVVEITQDGKRVPFPTLDWADGPAEGELGIASIIGVHSDRQGVVWMLDMGSQDSAPKLVGWDTRSDSLKKVIPLGGDSVLPISFLQDFVIDERRGKIYIADMTFTAPASHMKPAFVVVDIASGKTRRVLQSDERLMPVAHDMVINGRLMAAKGDGDGEGEQSGGPKPWYLGLNAIAFDPVEDVVYFGGVNGSDIYRLPAAELADDTATEAELSRAITHYAAKRPNDGFIFDASRGGIIAGDAEHNALTFSSPEGMSVIAQDDERLRWPDGFAFAPDGSLYLTTNQLNAHPALNQGVDGSDKHYYLLKLTPAN</sequence>
<evidence type="ECO:0000313" key="5">
    <source>
        <dbReference type="Proteomes" id="UP000319941"/>
    </source>
</evidence>
<evidence type="ECO:0000256" key="3">
    <source>
        <dbReference type="SAM" id="SignalP"/>
    </source>
</evidence>
<evidence type="ECO:0000256" key="2">
    <source>
        <dbReference type="ARBA" id="ARBA00022525"/>
    </source>
</evidence>
<dbReference type="AlphaFoldDB" id="A0A558HM15"/>
<proteinExistence type="predicted"/>
<dbReference type="Proteomes" id="UP000319941">
    <property type="component" value="Unassembled WGS sequence"/>
</dbReference>
<reference evidence="4 5" key="1">
    <citation type="submission" date="2019-07" db="EMBL/GenBank/DDBJ databases">
        <title>Diversity of Bacteria from Kongsfjorden, Arctic.</title>
        <authorList>
            <person name="Yu Y."/>
        </authorList>
    </citation>
    <scope>NUCLEOTIDE SEQUENCE [LARGE SCALE GENOMIC DNA]</scope>
    <source>
        <strain evidence="4 5">SM1923</strain>
    </source>
</reference>
<dbReference type="OrthoDB" id="9797664at2"/>
<comment type="caution">
    <text evidence="4">The sequence shown here is derived from an EMBL/GenBank/DDBJ whole genome shotgun (WGS) entry which is preliminary data.</text>
</comment>
<name>A0A558HM15_9GAMM</name>
<dbReference type="RefSeq" id="WP_144727559.1">
    <property type="nucleotide sequence ID" value="NZ_CAWOWR010000116.1"/>
</dbReference>
<dbReference type="PANTHER" id="PTHR10009:SF18">
    <property type="entry name" value="PROTEIN YELLOW-LIKE PROTEIN"/>
    <property type="match status" value="1"/>
</dbReference>
<evidence type="ECO:0000313" key="4">
    <source>
        <dbReference type="EMBL" id="TVU70118.1"/>
    </source>
</evidence>
<dbReference type="InterPro" id="IPR017996">
    <property type="entry name" value="MRJP/yellow-related"/>
</dbReference>
<dbReference type="InterPro" id="IPR011042">
    <property type="entry name" value="6-blade_b-propeller_TolB-like"/>
</dbReference>
<dbReference type="SUPFAM" id="SSF101898">
    <property type="entry name" value="NHL repeat"/>
    <property type="match status" value="1"/>
</dbReference>
<dbReference type="Gene3D" id="2.120.10.30">
    <property type="entry name" value="TolB, C-terminal domain"/>
    <property type="match status" value="1"/>
</dbReference>
<dbReference type="Pfam" id="PF03022">
    <property type="entry name" value="MRJP"/>
    <property type="match status" value="1"/>
</dbReference>
<keyword evidence="2" id="KW-0964">Secreted</keyword>
<comment type="subcellular location">
    <subcellularLocation>
        <location evidence="1">Secreted</location>
    </subcellularLocation>
</comment>
<dbReference type="GO" id="GO:0005576">
    <property type="term" value="C:extracellular region"/>
    <property type="evidence" value="ECO:0007669"/>
    <property type="project" value="UniProtKB-SubCell"/>
</dbReference>
<keyword evidence="3" id="KW-0732">Signal</keyword>
<organism evidence="4 5">
    <name type="scientific">Cobetia crustatorum</name>
    <dbReference type="NCBI Taxonomy" id="553385"/>
    <lineage>
        <taxon>Bacteria</taxon>
        <taxon>Pseudomonadati</taxon>
        <taxon>Pseudomonadota</taxon>
        <taxon>Gammaproteobacteria</taxon>
        <taxon>Oceanospirillales</taxon>
        <taxon>Halomonadaceae</taxon>
        <taxon>Cobetia</taxon>
    </lineage>
</organism>
<dbReference type="EMBL" id="VNFH01000006">
    <property type="protein sequence ID" value="TVU70118.1"/>
    <property type="molecule type" value="Genomic_DNA"/>
</dbReference>
<accession>A0A558HM15</accession>
<protein>
    <recommendedName>
        <fullName evidence="6">Gluconolactonase</fullName>
    </recommendedName>
</protein>
<evidence type="ECO:0008006" key="6">
    <source>
        <dbReference type="Google" id="ProtNLM"/>
    </source>
</evidence>
<dbReference type="PANTHER" id="PTHR10009">
    <property type="entry name" value="PROTEIN YELLOW-RELATED"/>
    <property type="match status" value="1"/>
</dbReference>
<gene>
    <name evidence="4" type="ORF">FQP86_09965</name>
</gene>
<dbReference type="STRING" id="553385.GCA_000591415_02301"/>
<feature type="signal peptide" evidence="3">
    <location>
        <begin position="1"/>
        <end position="19"/>
    </location>
</feature>
<evidence type="ECO:0000256" key="1">
    <source>
        <dbReference type="ARBA" id="ARBA00004613"/>
    </source>
</evidence>
<keyword evidence="5" id="KW-1185">Reference proteome</keyword>
<feature type="chain" id="PRO_5022017818" description="Gluconolactonase" evidence="3">
    <location>
        <begin position="20"/>
        <end position="398"/>
    </location>
</feature>